<protein>
    <submittedName>
        <fullName evidence="1">Uncharacterized protein</fullName>
    </submittedName>
</protein>
<organism evidence="1 2">
    <name type="scientific">Dorcoceras hygrometricum</name>
    <dbReference type="NCBI Taxonomy" id="472368"/>
    <lineage>
        <taxon>Eukaryota</taxon>
        <taxon>Viridiplantae</taxon>
        <taxon>Streptophyta</taxon>
        <taxon>Embryophyta</taxon>
        <taxon>Tracheophyta</taxon>
        <taxon>Spermatophyta</taxon>
        <taxon>Magnoliopsida</taxon>
        <taxon>eudicotyledons</taxon>
        <taxon>Gunneridae</taxon>
        <taxon>Pentapetalae</taxon>
        <taxon>asterids</taxon>
        <taxon>lamiids</taxon>
        <taxon>Lamiales</taxon>
        <taxon>Gesneriaceae</taxon>
        <taxon>Didymocarpoideae</taxon>
        <taxon>Trichosporeae</taxon>
        <taxon>Loxocarpinae</taxon>
        <taxon>Dorcoceras</taxon>
    </lineage>
</organism>
<dbReference type="AlphaFoldDB" id="A0A2Z7BV58"/>
<accession>A0A2Z7BV58</accession>
<evidence type="ECO:0000313" key="1">
    <source>
        <dbReference type="EMBL" id="KZV37528.1"/>
    </source>
</evidence>
<proteinExistence type="predicted"/>
<dbReference type="Proteomes" id="UP000250235">
    <property type="component" value="Unassembled WGS sequence"/>
</dbReference>
<gene>
    <name evidence="1" type="ORF">F511_42962</name>
</gene>
<reference evidence="1 2" key="1">
    <citation type="journal article" date="2015" name="Proc. Natl. Acad. Sci. U.S.A.">
        <title>The resurrection genome of Boea hygrometrica: A blueprint for survival of dehydration.</title>
        <authorList>
            <person name="Xiao L."/>
            <person name="Yang G."/>
            <person name="Zhang L."/>
            <person name="Yang X."/>
            <person name="Zhao S."/>
            <person name="Ji Z."/>
            <person name="Zhou Q."/>
            <person name="Hu M."/>
            <person name="Wang Y."/>
            <person name="Chen M."/>
            <person name="Xu Y."/>
            <person name="Jin H."/>
            <person name="Xiao X."/>
            <person name="Hu G."/>
            <person name="Bao F."/>
            <person name="Hu Y."/>
            <person name="Wan P."/>
            <person name="Li L."/>
            <person name="Deng X."/>
            <person name="Kuang T."/>
            <person name="Xiang C."/>
            <person name="Zhu J.K."/>
            <person name="Oliver M.J."/>
            <person name="He Y."/>
        </authorList>
    </citation>
    <scope>NUCLEOTIDE SEQUENCE [LARGE SCALE GENOMIC DNA]</scope>
    <source>
        <strain evidence="2">cv. XS01</strain>
    </source>
</reference>
<keyword evidence="2" id="KW-1185">Reference proteome</keyword>
<dbReference type="EMBL" id="KV002714">
    <property type="protein sequence ID" value="KZV37528.1"/>
    <property type="molecule type" value="Genomic_DNA"/>
</dbReference>
<name>A0A2Z7BV58_9LAMI</name>
<evidence type="ECO:0000313" key="2">
    <source>
        <dbReference type="Proteomes" id="UP000250235"/>
    </source>
</evidence>
<sequence>MTKLFLEYLGRLEPPYDCRELLALEQLAERSRRCILLSAVSWPRYLAQFYVRYEF</sequence>